<evidence type="ECO:0000259" key="2">
    <source>
        <dbReference type="Pfam" id="PF00561"/>
    </source>
</evidence>
<evidence type="ECO:0000256" key="1">
    <source>
        <dbReference type="ARBA" id="ARBA00022801"/>
    </source>
</evidence>
<reference evidence="3 4" key="1">
    <citation type="submission" date="2020-08" db="EMBL/GenBank/DDBJ databases">
        <title>Genomic Encyclopedia of Type Strains, Phase IV (KMG-V): Genome sequencing to study the core and pangenomes of soil and plant-associated prokaryotes.</title>
        <authorList>
            <person name="Whitman W."/>
        </authorList>
    </citation>
    <scope>NUCLEOTIDE SEQUENCE [LARGE SCALE GENOMIC DNA]</scope>
    <source>
        <strain evidence="3 4">M8UP14</strain>
    </source>
</reference>
<dbReference type="InterPro" id="IPR000073">
    <property type="entry name" value="AB_hydrolase_1"/>
</dbReference>
<evidence type="ECO:0000313" key="3">
    <source>
        <dbReference type="EMBL" id="MBB5058174.1"/>
    </source>
</evidence>
<dbReference type="PANTHER" id="PTHR42977:SF3">
    <property type="entry name" value="AB HYDROLASE-1 DOMAIN-CONTAINING PROTEIN"/>
    <property type="match status" value="1"/>
</dbReference>
<dbReference type="Pfam" id="PF00561">
    <property type="entry name" value="Abhydrolase_1"/>
    <property type="match status" value="1"/>
</dbReference>
<gene>
    <name evidence="3" type="ORF">HDF16_002888</name>
</gene>
<dbReference type="GO" id="GO:0004301">
    <property type="term" value="F:epoxide hydrolase activity"/>
    <property type="evidence" value="ECO:0007669"/>
    <property type="project" value="TreeGrafter"/>
</dbReference>
<comment type="caution">
    <text evidence="3">The sequence shown here is derived from an EMBL/GenBank/DDBJ whole genome shotgun (WGS) entry which is preliminary data.</text>
</comment>
<dbReference type="AlphaFoldDB" id="A0A7W8E4C9"/>
<protein>
    <submittedName>
        <fullName evidence="3">Pimeloyl-ACP methyl ester carboxylesterase</fullName>
    </submittedName>
</protein>
<dbReference type="Proteomes" id="UP000540989">
    <property type="component" value="Unassembled WGS sequence"/>
</dbReference>
<dbReference type="InterPro" id="IPR051340">
    <property type="entry name" value="Haloalkane_dehalogenase"/>
</dbReference>
<accession>A0A7W8E4C9</accession>
<dbReference type="Gene3D" id="3.40.50.1820">
    <property type="entry name" value="alpha/beta hydrolase"/>
    <property type="match status" value="1"/>
</dbReference>
<dbReference type="PANTHER" id="PTHR42977">
    <property type="entry name" value="HYDROLASE-RELATED"/>
    <property type="match status" value="1"/>
</dbReference>
<proteinExistence type="predicted"/>
<name>A0A7W8E4C9_9BACT</name>
<organism evidence="3 4">
    <name type="scientific">Granulicella aggregans</name>
    <dbReference type="NCBI Taxonomy" id="474949"/>
    <lineage>
        <taxon>Bacteria</taxon>
        <taxon>Pseudomonadati</taxon>
        <taxon>Acidobacteriota</taxon>
        <taxon>Terriglobia</taxon>
        <taxon>Terriglobales</taxon>
        <taxon>Acidobacteriaceae</taxon>
        <taxon>Granulicella</taxon>
    </lineage>
</organism>
<dbReference type="EMBL" id="JACHIP010000004">
    <property type="protein sequence ID" value="MBB5058174.1"/>
    <property type="molecule type" value="Genomic_DNA"/>
</dbReference>
<feature type="domain" description="AB hydrolase-1" evidence="2">
    <location>
        <begin position="39"/>
        <end position="278"/>
    </location>
</feature>
<keyword evidence="4" id="KW-1185">Reference proteome</keyword>
<dbReference type="RefSeq" id="WP_184217652.1">
    <property type="nucleotide sequence ID" value="NZ_JACHIP010000004.1"/>
</dbReference>
<dbReference type="SUPFAM" id="SSF53474">
    <property type="entry name" value="alpha/beta-Hydrolases"/>
    <property type="match status" value="1"/>
</dbReference>
<dbReference type="InterPro" id="IPR029058">
    <property type="entry name" value="AB_hydrolase_fold"/>
</dbReference>
<evidence type="ECO:0000313" key="4">
    <source>
        <dbReference type="Proteomes" id="UP000540989"/>
    </source>
</evidence>
<keyword evidence="1" id="KW-0378">Hydrolase</keyword>
<sequence>MTQTYTPAVLASTVTHSSITVDGLNIAYREAGDPSSPKLVLLHGWPASSHQFRDLIPALATRFHVIAPDYPGFGNSDTPDPATFPYTFDKLAEITEGFLKAKGFERFGLYVQDYGGPVGFRIVTKNPKALEWLIIQNTNAYEVGFSAAWGGLRNALWLDRSDENEKGAAGLLELETVKATYLGGSTNPALISPDTWNMDYFHTLQRQHGRQLQLDLFYDYRNNVTLYPKWQAFLKEQQPKTIIFWGQGDIFFTPVGGEAYLQELPKAEMHRLAAGHFATEDCLDYIAEHIHTFYEKFIG</sequence>